<keyword evidence="5" id="KW-1185">Reference proteome</keyword>
<dbReference type="InterPro" id="IPR001763">
    <property type="entry name" value="Rhodanese-like_dom"/>
</dbReference>
<dbReference type="InterPro" id="IPR001307">
    <property type="entry name" value="Thiosulphate_STrfase_CS"/>
</dbReference>
<dbReference type="OrthoDB" id="9781034at2"/>
<dbReference type="SUPFAM" id="SSF52821">
    <property type="entry name" value="Rhodanese/Cell cycle control phosphatase"/>
    <property type="match status" value="2"/>
</dbReference>
<dbReference type="Pfam" id="PF00581">
    <property type="entry name" value="Rhodanese"/>
    <property type="match status" value="2"/>
</dbReference>
<keyword evidence="2" id="KW-0677">Repeat</keyword>
<dbReference type="Gene3D" id="3.40.250.10">
    <property type="entry name" value="Rhodanese-like domain"/>
    <property type="match status" value="2"/>
</dbReference>
<dbReference type="PANTHER" id="PTHR11364">
    <property type="entry name" value="THIOSULFATE SULFERTANSFERASE"/>
    <property type="match status" value="1"/>
</dbReference>
<dbReference type="EMBL" id="PKLZ01000009">
    <property type="protein sequence ID" value="PLW81960.1"/>
    <property type="molecule type" value="Genomic_DNA"/>
</dbReference>
<dbReference type="CDD" id="cd01448">
    <property type="entry name" value="TST_Repeat_1"/>
    <property type="match status" value="1"/>
</dbReference>
<accession>A0A2N5Y0N9</accession>
<dbReference type="CDD" id="cd01449">
    <property type="entry name" value="TST_Repeat_2"/>
    <property type="match status" value="1"/>
</dbReference>
<dbReference type="GO" id="GO:0004792">
    <property type="term" value="F:thiosulfate-cyanide sulfurtransferase activity"/>
    <property type="evidence" value="ECO:0007669"/>
    <property type="project" value="InterPro"/>
</dbReference>
<dbReference type="PROSITE" id="PS00380">
    <property type="entry name" value="RHODANESE_1"/>
    <property type="match status" value="1"/>
</dbReference>
<dbReference type="InterPro" id="IPR045078">
    <property type="entry name" value="TST/MPST-like"/>
</dbReference>
<keyword evidence="1 4" id="KW-0808">Transferase</keyword>
<protein>
    <submittedName>
        <fullName evidence="4">Sulfurtransferase</fullName>
    </submittedName>
</protein>
<evidence type="ECO:0000313" key="4">
    <source>
        <dbReference type="EMBL" id="PLW81960.1"/>
    </source>
</evidence>
<evidence type="ECO:0000259" key="3">
    <source>
        <dbReference type="PROSITE" id="PS50206"/>
    </source>
</evidence>
<gene>
    <name evidence="4" type="ORF">CWI75_12755</name>
</gene>
<dbReference type="Proteomes" id="UP000234845">
    <property type="component" value="Unassembled WGS sequence"/>
</dbReference>
<feature type="domain" description="Rhodanese" evidence="3">
    <location>
        <begin position="37"/>
        <end position="156"/>
    </location>
</feature>
<evidence type="ECO:0000256" key="1">
    <source>
        <dbReference type="ARBA" id="ARBA00022679"/>
    </source>
</evidence>
<name>A0A2N5Y0N9_9GAMM</name>
<organism evidence="4 5">
    <name type="scientific">Kineobactrum sediminis</name>
    <dbReference type="NCBI Taxonomy" id="1905677"/>
    <lineage>
        <taxon>Bacteria</taxon>
        <taxon>Pseudomonadati</taxon>
        <taxon>Pseudomonadota</taxon>
        <taxon>Gammaproteobacteria</taxon>
        <taxon>Cellvibrionales</taxon>
        <taxon>Halieaceae</taxon>
        <taxon>Kineobactrum</taxon>
    </lineage>
</organism>
<dbReference type="SMART" id="SM00450">
    <property type="entry name" value="RHOD"/>
    <property type="match status" value="2"/>
</dbReference>
<feature type="domain" description="Rhodanese" evidence="3">
    <location>
        <begin position="185"/>
        <end position="288"/>
    </location>
</feature>
<reference evidence="5" key="1">
    <citation type="submission" date="2017-11" db="EMBL/GenBank/DDBJ databases">
        <title>The draft genome sequence of Chromatocurvus sp. F02.</title>
        <authorList>
            <person name="Du Z.-J."/>
            <person name="Chang Y.-Q."/>
        </authorList>
    </citation>
    <scope>NUCLEOTIDE SEQUENCE [LARGE SCALE GENOMIC DNA]</scope>
    <source>
        <strain evidence="5">F02</strain>
    </source>
</reference>
<evidence type="ECO:0000313" key="5">
    <source>
        <dbReference type="Proteomes" id="UP000234845"/>
    </source>
</evidence>
<dbReference type="AlphaFoldDB" id="A0A2N5Y0N9"/>
<dbReference type="PANTHER" id="PTHR11364:SF27">
    <property type="entry name" value="SULFURTRANSFERASE"/>
    <property type="match status" value="1"/>
</dbReference>
<dbReference type="InterPro" id="IPR036873">
    <property type="entry name" value="Rhodanese-like_dom_sf"/>
</dbReference>
<sequence>MPVAVSRSRFTHRALDYWLYRCSGEAHRVITATELARQPDCVIVDCRFVLGDPEAGFDHYRQGHIPGAHYLHLEDDLSAPPATHGGRHPPPDPGILAARLASLGIGIDTPVVAYDDSRLAFAARLWWLMRALGYRAPQLLNGGYQAWLAAGGATETAIPVPRPCAPPVMGGYRGVCTIEGLRQWQAQGSVLVDSREYRRYAGLEEPIDPVAGHIPGACNYPWQGVTDEWGYLRDEQGLRAHFEGLPEDRPLVVYCGSGVTACVNLYALSRLGRNDAELYAGSWSDWCSYLA</sequence>
<evidence type="ECO:0000256" key="2">
    <source>
        <dbReference type="ARBA" id="ARBA00022737"/>
    </source>
</evidence>
<dbReference type="PROSITE" id="PS50206">
    <property type="entry name" value="RHODANESE_3"/>
    <property type="match status" value="2"/>
</dbReference>
<comment type="caution">
    <text evidence="4">The sequence shown here is derived from an EMBL/GenBank/DDBJ whole genome shotgun (WGS) entry which is preliminary data.</text>
</comment>
<proteinExistence type="predicted"/>